<keyword evidence="6 17" id="KW-0808">Transferase</keyword>
<dbReference type="PANTHER" id="PTHR15458">
    <property type="entry name" value="PHOSPHATIDYLETHANOLAMINE N-METHYLTRANSFERASE"/>
    <property type="match status" value="1"/>
</dbReference>
<dbReference type="UniPathway" id="UPA00753"/>
<gene>
    <name evidence="17" type="ORF">FVE85_8255</name>
</gene>
<evidence type="ECO:0000256" key="8">
    <source>
        <dbReference type="ARBA" id="ARBA00022692"/>
    </source>
</evidence>
<dbReference type="EC" id="2.1.1.71" evidence="15"/>
<feature type="transmembrane region" description="Helical" evidence="16">
    <location>
        <begin position="164"/>
        <end position="182"/>
    </location>
</feature>
<comment type="subcellular location">
    <subcellularLocation>
        <location evidence="1">Endoplasmic reticulum membrane</location>
        <topology evidence="1">Multi-pass membrane protein</topology>
    </subcellularLocation>
</comment>
<dbReference type="PANTHER" id="PTHR15458:SF5">
    <property type="entry name" value="PHOSPHATIDYLETHANOLAMINE N-METHYLTRANSFERASE"/>
    <property type="match status" value="1"/>
</dbReference>
<reference evidence="18" key="1">
    <citation type="journal article" date="2019" name="Nat. Commun.">
        <title>Expansion of phycobilisome linker gene families in mesophilic red algae.</title>
        <authorList>
            <person name="Lee J."/>
            <person name="Kim D."/>
            <person name="Bhattacharya D."/>
            <person name="Yoon H.S."/>
        </authorList>
    </citation>
    <scope>NUCLEOTIDE SEQUENCE [LARGE SCALE GENOMIC DNA]</scope>
    <source>
        <strain evidence="18">CCMP 1328</strain>
    </source>
</reference>
<evidence type="ECO:0000313" key="18">
    <source>
        <dbReference type="Proteomes" id="UP000324585"/>
    </source>
</evidence>
<dbReference type="GO" id="GO:0032259">
    <property type="term" value="P:methylation"/>
    <property type="evidence" value="ECO:0007669"/>
    <property type="project" value="UniProtKB-KW"/>
</dbReference>
<evidence type="ECO:0000256" key="4">
    <source>
        <dbReference type="ARBA" id="ARBA00022516"/>
    </source>
</evidence>
<keyword evidence="11" id="KW-0443">Lipid metabolism</keyword>
<evidence type="ECO:0000256" key="11">
    <source>
        <dbReference type="ARBA" id="ARBA00023098"/>
    </source>
</evidence>
<dbReference type="GO" id="GO:0000773">
    <property type="term" value="F:phosphatidyl-N-methylethanolamine N-methyltransferase activity"/>
    <property type="evidence" value="ECO:0007669"/>
    <property type="project" value="UniProtKB-EC"/>
</dbReference>
<feature type="transmembrane region" description="Helical" evidence="16">
    <location>
        <begin position="109"/>
        <end position="133"/>
    </location>
</feature>
<evidence type="ECO:0000256" key="15">
    <source>
        <dbReference type="ARBA" id="ARBA00034137"/>
    </source>
</evidence>
<feature type="transmembrane region" description="Helical" evidence="16">
    <location>
        <begin position="189"/>
        <end position="208"/>
    </location>
</feature>
<evidence type="ECO:0000256" key="10">
    <source>
        <dbReference type="ARBA" id="ARBA00022989"/>
    </source>
</evidence>
<evidence type="ECO:0000256" key="6">
    <source>
        <dbReference type="ARBA" id="ARBA00022679"/>
    </source>
</evidence>
<keyword evidence="10 16" id="KW-1133">Transmembrane helix</keyword>
<keyword evidence="14" id="KW-1208">Phospholipid metabolism</keyword>
<sequence length="212" mass="23811">MTDRRGLKRCVVGSKLVDRMREIEEPAFVPYMLTVALFAAAALPHVVYYVVWTNPPRFQAFVQRYFGHKTHPVDAFASAASLIKLVQLGALLQWVLVVLDYKQLHLPTLYMSLAAATMLVVGQVLNVAIYMAIGKPGVYYGVRLGKPVPWCHGFPFNVVSHPQYVGSVLTVLGILTMLWDVARESANRAIIPWLAVFWTLLYVVTAFFEDNL</sequence>
<keyword evidence="5 17" id="KW-0489">Methyltransferase</keyword>
<dbReference type="GO" id="GO:0006656">
    <property type="term" value="P:phosphatidylcholine biosynthetic process"/>
    <property type="evidence" value="ECO:0007669"/>
    <property type="project" value="UniProtKB-UniPathway"/>
</dbReference>
<feature type="transmembrane region" description="Helical" evidence="16">
    <location>
        <begin position="28"/>
        <end position="51"/>
    </location>
</feature>
<evidence type="ECO:0000256" key="16">
    <source>
        <dbReference type="SAM" id="Phobius"/>
    </source>
</evidence>
<dbReference type="PROSITE" id="PS50244">
    <property type="entry name" value="S5A_REDUCTASE"/>
    <property type="match status" value="1"/>
</dbReference>
<feature type="transmembrane region" description="Helical" evidence="16">
    <location>
        <begin position="75"/>
        <end position="97"/>
    </location>
</feature>
<evidence type="ECO:0000256" key="7">
    <source>
        <dbReference type="ARBA" id="ARBA00022691"/>
    </source>
</evidence>
<keyword evidence="12 16" id="KW-0472">Membrane</keyword>
<organism evidence="17 18">
    <name type="scientific">Porphyridium purpureum</name>
    <name type="common">Red alga</name>
    <name type="synonym">Porphyridium cruentum</name>
    <dbReference type="NCBI Taxonomy" id="35688"/>
    <lineage>
        <taxon>Eukaryota</taxon>
        <taxon>Rhodophyta</taxon>
        <taxon>Bangiophyceae</taxon>
        <taxon>Porphyridiales</taxon>
        <taxon>Porphyridiaceae</taxon>
        <taxon>Porphyridium</taxon>
    </lineage>
</organism>
<keyword evidence="13" id="KW-0594">Phospholipid biosynthesis</keyword>
<evidence type="ECO:0000256" key="12">
    <source>
        <dbReference type="ARBA" id="ARBA00023136"/>
    </source>
</evidence>
<proteinExistence type="predicted"/>
<keyword evidence="4" id="KW-0444">Lipid biosynthesis</keyword>
<evidence type="ECO:0000256" key="13">
    <source>
        <dbReference type="ARBA" id="ARBA00023209"/>
    </source>
</evidence>
<evidence type="ECO:0000256" key="1">
    <source>
        <dbReference type="ARBA" id="ARBA00004477"/>
    </source>
</evidence>
<dbReference type="OrthoDB" id="8300106at2759"/>
<keyword evidence="18" id="KW-1185">Reference proteome</keyword>
<evidence type="ECO:0000256" key="2">
    <source>
        <dbReference type="ARBA" id="ARBA00004969"/>
    </source>
</evidence>
<accession>A0A5J4YM84</accession>
<dbReference type="Gene3D" id="1.20.120.1630">
    <property type="match status" value="1"/>
</dbReference>
<comment type="caution">
    <text evidence="17">The sequence shown here is derived from an EMBL/GenBank/DDBJ whole genome shotgun (WGS) entry which is preliminary data.</text>
</comment>
<keyword evidence="8 16" id="KW-0812">Transmembrane</keyword>
<protein>
    <recommendedName>
        <fullName evidence="15">phosphatidyl-N-methylethanolamine N-methyltransferase</fullName>
        <ecNumber evidence="15">2.1.1.71</ecNumber>
    </recommendedName>
</protein>
<evidence type="ECO:0000256" key="5">
    <source>
        <dbReference type="ARBA" id="ARBA00022603"/>
    </source>
</evidence>
<keyword evidence="9" id="KW-0256">Endoplasmic reticulum</keyword>
<evidence type="ECO:0000256" key="14">
    <source>
        <dbReference type="ARBA" id="ARBA00023264"/>
    </source>
</evidence>
<evidence type="ECO:0000256" key="9">
    <source>
        <dbReference type="ARBA" id="ARBA00022824"/>
    </source>
</evidence>
<dbReference type="GO" id="GO:0005789">
    <property type="term" value="C:endoplasmic reticulum membrane"/>
    <property type="evidence" value="ECO:0007669"/>
    <property type="project" value="UniProtKB-SubCell"/>
</dbReference>
<dbReference type="Pfam" id="PF04191">
    <property type="entry name" value="PEMT"/>
    <property type="match status" value="1"/>
</dbReference>
<dbReference type="OMA" id="LYFWPLI"/>
<dbReference type="InterPro" id="IPR024960">
    <property type="entry name" value="PEMT/MFAP"/>
</dbReference>
<evidence type="ECO:0000256" key="3">
    <source>
        <dbReference type="ARBA" id="ARBA00005189"/>
    </source>
</evidence>
<comment type="pathway">
    <text evidence="2">Phospholipid metabolism; phosphatidylcholine biosynthesis.</text>
</comment>
<dbReference type="AlphaFoldDB" id="A0A5J4YM84"/>
<dbReference type="Proteomes" id="UP000324585">
    <property type="component" value="Unassembled WGS sequence"/>
</dbReference>
<dbReference type="EMBL" id="VRMN01000011">
    <property type="protein sequence ID" value="KAA8491773.1"/>
    <property type="molecule type" value="Genomic_DNA"/>
</dbReference>
<dbReference type="InterPro" id="IPR007318">
    <property type="entry name" value="Phopholipid_MeTrfase"/>
</dbReference>
<evidence type="ECO:0000313" key="17">
    <source>
        <dbReference type="EMBL" id="KAA8491773.1"/>
    </source>
</evidence>
<name>A0A5J4YM84_PORPP</name>
<comment type="pathway">
    <text evidence="3">Lipid metabolism.</text>
</comment>
<keyword evidence="7" id="KW-0949">S-adenosyl-L-methionine</keyword>